<dbReference type="EMBL" id="AYGX02000011">
    <property type="protein sequence ID" value="KRO29317.1"/>
    <property type="molecule type" value="Genomic_DNA"/>
</dbReference>
<dbReference type="SUPFAM" id="SSF46689">
    <property type="entry name" value="Homeodomain-like"/>
    <property type="match status" value="1"/>
</dbReference>
<dbReference type="PROSITE" id="PS50977">
    <property type="entry name" value="HTH_TETR_2"/>
    <property type="match status" value="1"/>
</dbReference>
<dbReference type="GO" id="GO:0003677">
    <property type="term" value="F:DNA binding"/>
    <property type="evidence" value="ECO:0007669"/>
    <property type="project" value="UniProtKB-UniRule"/>
</dbReference>
<keyword evidence="1 2" id="KW-0238">DNA-binding</keyword>
<gene>
    <name evidence="4" type="ORF">DY78_GL000924</name>
</gene>
<keyword evidence="5" id="KW-1185">Reference proteome</keyword>
<accession>A0A0R2NUB4</accession>
<feature type="DNA-binding region" description="H-T-H motif" evidence="2">
    <location>
        <begin position="35"/>
        <end position="54"/>
    </location>
</feature>
<evidence type="ECO:0000313" key="5">
    <source>
        <dbReference type="Proteomes" id="UP000050920"/>
    </source>
</evidence>
<proteinExistence type="predicted"/>
<evidence type="ECO:0000259" key="3">
    <source>
        <dbReference type="PROSITE" id="PS50977"/>
    </source>
</evidence>
<dbReference type="InterPro" id="IPR009057">
    <property type="entry name" value="Homeodomain-like_sf"/>
</dbReference>
<dbReference type="AlphaFoldDB" id="A0A0R2NUB4"/>
<dbReference type="InterPro" id="IPR050624">
    <property type="entry name" value="HTH-type_Tx_Regulator"/>
</dbReference>
<evidence type="ECO:0000313" key="4">
    <source>
        <dbReference type="EMBL" id="KRO29317.1"/>
    </source>
</evidence>
<feature type="domain" description="HTH tetR-type" evidence="3">
    <location>
        <begin position="12"/>
        <end position="72"/>
    </location>
</feature>
<dbReference type="PANTHER" id="PTHR43479">
    <property type="entry name" value="ACREF/ENVCD OPERON REPRESSOR-RELATED"/>
    <property type="match status" value="1"/>
</dbReference>
<evidence type="ECO:0000256" key="2">
    <source>
        <dbReference type="PROSITE-ProRule" id="PRU00335"/>
    </source>
</evidence>
<dbReference type="RefSeq" id="WP_024626451.1">
    <property type="nucleotide sequence ID" value="NZ_AYGX02000011.1"/>
</dbReference>
<evidence type="ECO:0000256" key="1">
    <source>
        <dbReference type="ARBA" id="ARBA00023125"/>
    </source>
</evidence>
<name>A0A0R2NUB4_9LACO</name>
<dbReference type="Proteomes" id="UP000050920">
    <property type="component" value="Unassembled WGS sequence"/>
</dbReference>
<dbReference type="PANTHER" id="PTHR43479:SF11">
    <property type="entry name" value="ACREF_ENVCD OPERON REPRESSOR-RELATED"/>
    <property type="match status" value="1"/>
</dbReference>
<comment type="caution">
    <text evidence="4">The sequence shown here is derived from an EMBL/GenBank/DDBJ whole genome shotgun (WGS) entry which is preliminary data.</text>
</comment>
<organism evidence="4 5">
    <name type="scientific">Lactiplantibacillus fabifermentans DSM 21115</name>
    <dbReference type="NCBI Taxonomy" id="1413187"/>
    <lineage>
        <taxon>Bacteria</taxon>
        <taxon>Bacillati</taxon>
        <taxon>Bacillota</taxon>
        <taxon>Bacilli</taxon>
        <taxon>Lactobacillales</taxon>
        <taxon>Lactobacillaceae</taxon>
        <taxon>Lactiplantibacillus</taxon>
    </lineage>
</organism>
<reference evidence="4 5" key="1">
    <citation type="journal article" date="2015" name="Genome Announc.">
        <title>Expanding the biotechnology potential of lactobacilli through comparative genomics of 213 strains and associated genera.</title>
        <authorList>
            <person name="Sun Z."/>
            <person name="Harris H.M."/>
            <person name="McCann A."/>
            <person name="Guo C."/>
            <person name="Argimon S."/>
            <person name="Zhang W."/>
            <person name="Yang X."/>
            <person name="Jeffery I.B."/>
            <person name="Cooney J.C."/>
            <person name="Kagawa T.F."/>
            <person name="Liu W."/>
            <person name="Song Y."/>
            <person name="Salvetti E."/>
            <person name="Wrobel A."/>
            <person name="Rasinkangas P."/>
            <person name="Parkhill J."/>
            <person name="Rea M.C."/>
            <person name="O'Sullivan O."/>
            <person name="Ritari J."/>
            <person name="Douillard F.P."/>
            <person name="Paul Ross R."/>
            <person name="Yang R."/>
            <person name="Briner A.E."/>
            <person name="Felis G.E."/>
            <person name="de Vos W.M."/>
            <person name="Barrangou R."/>
            <person name="Klaenhammer T.R."/>
            <person name="Caufield P.W."/>
            <person name="Cui Y."/>
            <person name="Zhang H."/>
            <person name="O'Toole P.W."/>
        </authorList>
    </citation>
    <scope>NUCLEOTIDE SEQUENCE [LARGE SCALE GENOMIC DNA]</scope>
    <source>
        <strain evidence="4 5">DSM 21115</strain>
    </source>
</reference>
<sequence length="188" mass="21299">MAATNHAQAIKQDSKTYLTTALWQLLQTKALSEVTVTQVVKRAGVSRMAFYRNFDSLADILTAYFKPQIDARFDDVIKHVPTAQKMAAIGEFFTDLAPELKLAVSRDFEPIIQQIFDENMMAFYQQTTMMQGLTAAQQKYWAHFMSAGVYAIWRTWLLDGQHESLDTIHDLIGTFQHATMAALQAQKG</sequence>
<protein>
    <submittedName>
        <fullName evidence="4">Transcription regulator</fullName>
    </submittedName>
</protein>
<dbReference type="Gene3D" id="1.10.357.10">
    <property type="entry name" value="Tetracycline Repressor, domain 2"/>
    <property type="match status" value="1"/>
</dbReference>
<dbReference type="InterPro" id="IPR001647">
    <property type="entry name" value="HTH_TetR"/>
</dbReference>
<dbReference type="Pfam" id="PF00440">
    <property type="entry name" value="TetR_N"/>
    <property type="match status" value="1"/>
</dbReference>